<feature type="transmembrane region" description="Helical" evidence="7">
    <location>
        <begin position="245"/>
        <end position="265"/>
    </location>
</feature>
<keyword evidence="10" id="KW-1185">Reference proteome</keyword>
<evidence type="ECO:0000256" key="5">
    <source>
        <dbReference type="ARBA" id="ARBA00022989"/>
    </source>
</evidence>
<comment type="similarity">
    <text evidence="2">Belongs to the acyltransferase 3 family.</text>
</comment>
<feature type="transmembrane region" description="Helical" evidence="7">
    <location>
        <begin position="125"/>
        <end position="143"/>
    </location>
</feature>
<sequence>MKNKRLIYVDTIRVFAMLLVVLAHSCADDLINRQATLKWGMVNSLVTITEVAVPLFFMISGAMILNSSKTYNLKYLFAHRLVRVVVPFLAWSVISAYLARVMTGPVDMRDFTNTLLMMYHKPVLIAYWFMYPLIALYLLSPFLKAIADKIDDKMLIYLLILWVVIDIALPTLTTNTPKNIGVYFNSFGLGRVVVSKDVGYFFIGYRISKIDRHNLKLSMNIWAMVLLMAVNILISFVSLNKNFQFLNVISSINVPIIAALIYMLFKRYEPKYTKGFSRVIEVIAPLTYGVYLVHGLAIQLVNKYYINANFLYVWVLATLLSIVIILILSKIPIVNRILT</sequence>
<evidence type="ECO:0000256" key="4">
    <source>
        <dbReference type="ARBA" id="ARBA00022692"/>
    </source>
</evidence>
<feature type="domain" description="Acyltransferase 3" evidence="8">
    <location>
        <begin position="7"/>
        <end position="329"/>
    </location>
</feature>
<evidence type="ECO:0000256" key="7">
    <source>
        <dbReference type="SAM" id="Phobius"/>
    </source>
</evidence>
<accession>A0A2K9HRH9</accession>
<dbReference type="GO" id="GO:0005886">
    <property type="term" value="C:plasma membrane"/>
    <property type="evidence" value="ECO:0007669"/>
    <property type="project" value="UniProtKB-SubCell"/>
</dbReference>
<dbReference type="PANTHER" id="PTHR40074:SF2">
    <property type="entry name" value="O-ACETYLTRANSFERASE WECH"/>
    <property type="match status" value="1"/>
</dbReference>
<proteinExistence type="inferred from homology"/>
<keyword evidence="3" id="KW-1003">Cell membrane</keyword>
<evidence type="ECO:0000259" key="8">
    <source>
        <dbReference type="Pfam" id="PF01757"/>
    </source>
</evidence>
<dbReference type="STRING" id="1423720.FC67_GL000055"/>
<dbReference type="OrthoDB" id="9810469at2"/>
<dbReference type="GO" id="GO:0016413">
    <property type="term" value="F:O-acetyltransferase activity"/>
    <property type="evidence" value="ECO:0007669"/>
    <property type="project" value="TreeGrafter"/>
</dbReference>
<feature type="transmembrane region" description="Helical" evidence="7">
    <location>
        <begin position="311"/>
        <end position="329"/>
    </location>
</feature>
<keyword evidence="6 7" id="KW-0472">Membrane</keyword>
<dbReference type="Pfam" id="PF01757">
    <property type="entry name" value="Acyl_transf_3"/>
    <property type="match status" value="1"/>
</dbReference>
<dbReference type="AlphaFoldDB" id="A0A2K9HRH9"/>
<feature type="transmembrane region" description="Helical" evidence="7">
    <location>
        <begin position="80"/>
        <end position="99"/>
    </location>
</feature>
<evidence type="ECO:0000256" key="1">
    <source>
        <dbReference type="ARBA" id="ARBA00004651"/>
    </source>
</evidence>
<reference evidence="9 10" key="1">
    <citation type="submission" date="2016-12" db="EMBL/GenBank/DDBJ databases">
        <title>The whole genome sequencing and assembly of Lactobacillus alimentarius DSM 20249T strain.</title>
        <authorList>
            <person name="Lee Y.-J."/>
            <person name="Yi H."/>
            <person name="Bahn Y.-S."/>
            <person name="Kim J.F."/>
            <person name="Lee D.-W."/>
        </authorList>
    </citation>
    <scope>NUCLEOTIDE SEQUENCE [LARGE SCALE GENOMIC DNA]</scope>
    <source>
        <strain evidence="9 10">DSM 20249</strain>
    </source>
</reference>
<dbReference type="KEGG" id="lali:LA20249_10100"/>
<gene>
    <name evidence="9" type="ORF">LA20249_10100</name>
</gene>
<protein>
    <recommendedName>
        <fullName evidence="8">Acyltransferase 3 domain-containing protein</fullName>
    </recommendedName>
</protein>
<organism evidence="9 10">
    <name type="scientific">Companilactobacillus alimentarius DSM 20249</name>
    <dbReference type="NCBI Taxonomy" id="1423720"/>
    <lineage>
        <taxon>Bacteria</taxon>
        <taxon>Bacillati</taxon>
        <taxon>Bacillota</taxon>
        <taxon>Bacilli</taxon>
        <taxon>Lactobacillales</taxon>
        <taxon>Lactobacillaceae</taxon>
        <taxon>Companilactobacillus</taxon>
    </lineage>
</organism>
<dbReference type="EMBL" id="CP018867">
    <property type="protein sequence ID" value="AUI72512.1"/>
    <property type="molecule type" value="Genomic_DNA"/>
</dbReference>
<name>A0A2K9HRH9_9LACO</name>
<feature type="transmembrane region" description="Helical" evidence="7">
    <location>
        <begin position="155"/>
        <end position="174"/>
    </location>
</feature>
<feature type="transmembrane region" description="Helical" evidence="7">
    <location>
        <begin position="286"/>
        <end position="305"/>
    </location>
</feature>
<dbReference type="PANTHER" id="PTHR40074">
    <property type="entry name" value="O-ACETYLTRANSFERASE WECH"/>
    <property type="match status" value="1"/>
</dbReference>
<dbReference type="InterPro" id="IPR002656">
    <property type="entry name" value="Acyl_transf_3_dom"/>
</dbReference>
<evidence type="ECO:0000313" key="10">
    <source>
        <dbReference type="Proteomes" id="UP000234653"/>
    </source>
</evidence>
<evidence type="ECO:0000256" key="2">
    <source>
        <dbReference type="ARBA" id="ARBA00007400"/>
    </source>
</evidence>
<evidence type="ECO:0000256" key="6">
    <source>
        <dbReference type="ARBA" id="ARBA00023136"/>
    </source>
</evidence>
<feature type="transmembrane region" description="Helical" evidence="7">
    <location>
        <begin position="51"/>
        <end position="68"/>
    </location>
</feature>
<comment type="subcellular location">
    <subcellularLocation>
        <location evidence="1">Cell membrane</location>
        <topology evidence="1">Multi-pass membrane protein</topology>
    </subcellularLocation>
</comment>
<feature type="transmembrane region" description="Helical" evidence="7">
    <location>
        <begin position="180"/>
        <end position="205"/>
    </location>
</feature>
<dbReference type="RefSeq" id="WP_146983819.1">
    <property type="nucleotide sequence ID" value="NZ_CP018867.1"/>
</dbReference>
<dbReference type="GO" id="GO:0009246">
    <property type="term" value="P:enterobacterial common antigen biosynthetic process"/>
    <property type="evidence" value="ECO:0007669"/>
    <property type="project" value="TreeGrafter"/>
</dbReference>
<dbReference type="Proteomes" id="UP000234653">
    <property type="component" value="Chromosome"/>
</dbReference>
<keyword evidence="5 7" id="KW-1133">Transmembrane helix</keyword>
<feature type="transmembrane region" description="Helical" evidence="7">
    <location>
        <begin position="217"/>
        <end position="239"/>
    </location>
</feature>
<evidence type="ECO:0000313" key="9">
    <source>
        <dbReference type="EMBL" id="AUI72512.1"/>
    </source>
</evidence>
<evidence type="ECO:0000256" key="3">
    <source>
        <dbReference type="ARBA" id="ARBA00022475"/>
    </source>
</evidence>
<keyword evidence="4 7" id="KW-0812">Transmembrane</keyword>